<evidence type="ECO:0000313" key="3">
    <source>
        <dbReference type="Proteomes" id="UP000828251"/>
    </source>
</evidence>
<proteinExistence type="predicted"/>
<name>A0A9D3W1A4_9ROSI</name>
<dbReference type="OrthoDB" id="1744224at2759"/>
<dbReference type="EMBL" id="JAIQCV010000004">
    <property type="protein sequence ID" value="KAH1106068.1"/>
    <property type="molecule type" value="Genomic_DNA"/>
</dbReference>
<organism evidence="2 3">
    <name type="scientific">Gossypium stocksii</name>
    <dbReference type="NCBI Taxonomy" id="47602"/>
    <lineage>
        <taxon>Eukaryota</taxon>
        <taxon>Viridiplantae</taxon>
        <taxon>Streptophyta</taxon>
        <taxon>Embryophyta</taxon>
        <taxon>Tracheophyta</taxon>
        <taxon>Spermatophyta</taxon>
        <taxon>Magnoliopsida</taxon>
        <taxon>eudicotyledons</taxon>
        <taxon>Gunneridae</taxon>
        <taxon>Pentapetalae</taxon>
        <taxon>rosids</taxon>
        <taxon>malvids</taxon>
        <taxon>Malvales</taxon>
        <taxon>Malvaceae</taxon>
        <taxon>Malvoideae</taxon>
        <taxon>Gossypium</taxon>
    </lineage>
</organism>
<dbReference type="AlphaFoldDB" id="A0A9D3W1A4"/>
<protein>
    <submittedName>
        <fullName evidence="2">Uncharacterized protein</fullName>
    </submittedName>
</protein>
<keyword evidence="1" id="KW-0732">Signal</keyword>
<sequence length="91" mass="9958">MAFPRLTLIVLLFPESVSASTKSLQFHTSLDFQALYTKAKCLLYTLADAVVTAAGSSDTTVQKNGGWAGFISDLMEWVLKIATFPLTKQQL</sequence>
<evidence type="ECO:0000256" key="1">
    <source>
        <dbReference type="SAM" id="SignalP"/>
    </source>
</evidence>
<feature type="chain" id="PRO_5038767262" evidence="1">
    <location>
        <begin position="20"/>
        <end position="91"/>
    </location>
</feature>
<keyword evidence="3" id="KW-1185">Reference proteome</keyword>
<accession>A0A9D3W1A4</accession>
<evidence type="ECO:0000313" key="2">
    <source>
        <dbReference type="EMBL" id="KAH1106068.1"/>
    </source>
</evidence>
<reference evidence="2 3" key="1">
    <citation type="journal article" date="2021" name="Plant Biotechnol. J.">
        <title>Multi-omics assisted identification of the key and species-specific regulatory components of drought-tolerant mechanisms in Gossypium stocksii.</title>
        <authorList>
            <person name="Yu D."/>
            <person name="Ke L."/>
            <person name="Zhang D."/>
            <person name="Wu Y."/>
            <person name="Sun Y."/>
            <person name="Mei J."/>
            <person name="Sun J."/>
            <person name="Sun Y."/>
        </authorList>
    </citation>
    <scope>NUCLEOTIDE SEQUENCE [LARGE SCALE GENOMIC DNA]</scope>
    <source>
        <strain evidence="3">cv. E1</strain>
        <tissue evidence="2">Leaf</tissue>
    </source>
</reference>
<dbReference type="Proteomes" id="UP000828251">
    <property type="component" value="Unassembled WGS sequence"/>
</dbReference>
<feature type="signal peptide" evidence="1">
    <location>
        <begin position="1"/>
        <end position="19"/>
    </location>
</feature>
<comment type="caution">
    <text evidence="2">The sequence shown here is derived from an EMBL/GenBank/DDBJ whole genome shotgun (WGS) entry which is preliminary data.</text>
</comment>
<gene>
    <name evidence="2" type="ORF">J1N35_009836</name>
</gene>